<organism evidence="5 6">
    <name type="scientific">Paenibacillus silvestris</name>
    <dbReference type="NCBI Taxonomy" id="2606219"/>
    <lineage>
        <taxon>Bacteria</taxon>
        <taxon>Bacillati</taxon>
        <taxon>Bacillota</taxon>
        <taxon>Bacilli</taxon>
        <taxon>Bacillales</taxon>
        <taxon>Paenibacillaceae</taxon>
        <taxon>Paenibacillus</taxon>
    </lineage>
</organism>
<dbReference type="RefSeq" id="WP_161404884.1">
    <property type="nucleotide sequence ID" value="NZ_WTUZ01000002.1"/>
</dbReference>
<dbReference type="InterPro" id="IPR001789">
    <property type="entry name" value="Sig_transdc_resp-reg_receiver"/>
</dbReference>
<dbReference type="Pfam" id="PF03861">
    <property type="entry name" value="ANTAR"/>
    <property type="match status" value="1"/>
</dbReference>
<dbReference type="Gene3D" id="1.10.10.10">
    <property type="entry name" value="Winged helix-like DNA-binding domain superfamily/Winged helix DNA-binding domain"/>
    <property type="match status" value="1"/>
</dbReference>
<feature type="domain" description="Response regulatory" evidence="3">
    <location>
        <begin position="4"/>
        <end position="119"/>
    </location>
</feature>
<evidence type="ECO:0000313" key="5">
    <source>
        <dbReference type="EMBL" id="MZQ80719.1"/>
    </source>
</evidence>
<dbReference type="InterPro" id="IPR052048">
    <property type="entry name" value="ST_Response_Regulator"/>
</dbReference>
<dbReference type="SUPFAM" id="SSF52172">
    <property type="entry name" value="CheY-like"/>
    <property type="match status" value="1"/>
</dbReference>
<sequence>MRNAIVVVDDDPIIRMDIREMLEEGGYFVAGEAKNGEEAIELIARVKPDLAIMDIKMPIMNGIKASHIIRKLQQDTSVLLLTAYSQKELVKDAREAGVAAFLVKPVSEEDLLPAVEIALSQKEKMDSLKQDIKLLKQSIEERKSIEKAKGLVMQRHTLSEEEAYARMREVSMAARIPLARLADHILRDGAEALAGAGERKYG</sequence>
<reference evidence="5 6" key="1">
    <citation type="submission" date="2019-12" db="EMBL/GenBank/DDBJ databases">
        <title>Paenibacillus sp. nov. sp. isolated from soil.</title>
        <authorList>
            <person name="Kim J."/>
            <person name="Jeong S.E."/>
            <person name="Jung H.S."/>
            <person name="Jeon C.O."/>
        </authorList>
    </citation>
    <scope>NUCLEOTIDE SEQUENCE [LARGE SCALE GENOMIC DNA]</scope>
    <source>
        <strain evidence="5 6">5J-6</strain>
    </source>
</reference>
<name>A0A6L8UU81_9BACL</name>
<dbReference type="InterPro" id="IPR005561">
    <property type="entry name" value="ANTAR"/>
</dbReference>
<dbReference type="InterPro" id="IPR008327">
    <property type="entry name" value="Sig_transdc_resp-reg_antiterm"/>
</dbReference>
<keyword evidence="2" id="KW-0597">Phosphoprotein</keyword>
<keyword evidence="1" id="KW-0902">Two-component regulatory system</keyword>
<feature type="modified residue" description="4-aspartylphosphate" evidence="2">
    <location>
        <position position="54"/>
    </location>
</feature>
<dbReference type="PANTHER" id="PTHR43228:SF6">
    <property type="entry name" value="RESPONSE REGULATOR RECEIVER"/>
    <property type="match status" value="1"/>
</dbReference>
<gene>
    <name evidence="5" type="ORF">GQF01_00930</name>
</gene>
<dbReference type="Proteomes" id="UP000481087">
    <property type="component" value="Unassembled WGS sequence"/>
</dbReference>
<evidence type="ECO:0000313" key="6">
    <source>
        <dbReference type="Proteomes" id="UP000481087"/>
    </source>
</evidence>
<dbReference type="PANTHER" id="PTHR43228">
    <property type="entry name" value="TWO-COMPONENT RESPONSE REGULATOR"/>
    <property type="match status" value="1"/>
</dbReference>
<dbReference type="SMART" id="SM01012">
    <property type="entry name" value="ANTAR"/>
    <property type="match status" value="1"/>
</dbReference>
<protein>
    <submittedName>
        <fullName evidence="5">Response regulator</fullName>
    </submittedName>
</protein>
<dbReference type="AlphaFoldDB" id="A0A6L8UU81"/>
<dbReference type="Gene3D" id="3.40.50.2300">
    <property type="match status" value="1"/>
</dbReference>
<dbReference type="PIRSF" id="PIRSF036382">
    <property type="entry name" value="RR_antiterm"/>
    <property type="match status" value="1"/>
</dbReference>
<proteinExistence type="predicted"/>
<evidence type="ECO:0000256" key="2">
    <source>
        <dbReference type="PROSITE-ProRule" id="PRU00169"/>
    </source>
</evidence>
<dbReference type="GO" id="GO:0003723">
    <property type="term" value="F:RNA binding"/>
    <property type="evidence" value="ECO:0007669"/>
    <property type="project" value="InterPro"/>
</dbReference>
<evidence type="ECO:0000259" key="3">
    <source>
        <dbReference type="PROSITE" id="PS50110"/>
    </source>
</evidence>
<dbReference type="InterPro" id="IPR011006">
    <property type="entry name" value="CheY-like_superfamily"/>
</dbReference>
<dbReference type="PROSITE" id="PS50921">
    <property type="entry name" value="ANTAR"/>
    <property type="match status" value="1"/>
</dbReference>
<dbReference type="InterPro" id="IPR036388">
    <property type="entry name" value="WH-like_DNA-bd_sf"/>
</dbReference>
<keyword evidence="6" id="KW-1185">Reference proteome</keyword>
<accession>A0A6L8UU81</accession>
<evidence type="ECO:0000256" key="1">
    <source>
        <dbReference type="ARBA" id="ARBA00023012"/>
    </source>
</evidence>
<dbReference type="PROSITE" id="PS50110">
    <property type="entry name" value="RESPONSE_REGULATORY"/>
    <property type="match status" value="1"/>
</dbReference>
<dbReference type="SMART" id="SM00448">
    <property type="entry name" value="REC"/>
    <property type="match status" value="1"/>
</dbReference>
<dbReference type="Pfam" id="PF00072">
    <property type="entry name" value="Response_reg"/>
    <property type="match status" value="1"/>
</dbReference>
<dbReference type="GO" id="GO:0000160">
    <property type="term" value="P:phosphorelay signal transduction system"/>
    <property type="evidence" value="ECO:0007669"/>
    <property type="project" value="UniProtKB-KW"/>
</dbReference>
<dbReference type="EMBL" id="WTUZ01000002">
    <property type="protein sequence ID" value="MZQ80719.1"/>
    <property type="molecule type" value="Genomic_DNA"/>
</dbReference>
<feature type="domain" description="ANTAR" evidence="4">
    <location>
        <begin position="125"/>
        <end position="186"/>
    </location>
</feature>
<comment type="caution">
    <text evidence="5">The sequence shown here is derived from an EMBL/GenBank/DDBJ whole genome shotgun (WGS) entry which is preliminary data.</text>
</comment>
<evidence type="ECO:0000259" key="4">
    <source>
        <dbReference type="PROSITE" id="PS50921"/>
    </source>
</evidence>